<dbReference type="Proteomes" id="UP000025241">
    <property type="component" value="Chromosome I"/>
</dbReference>
<dbReference type="InterPro" id="IPR006442">
    <property type="entry name" value="Antitoxin_Phd/YefM"/>
</dbReference>
<dbReference type="STRING" id="1301098.PKB_5526"/>
<keyword evidence="4" id="KW-1185">Reference proteome</keyword>
<evidence type="ECO:0000313" key="3">
    <source>
        <dbReference type="EMBL" id="CDF86836.1"/>
    </source>
</evidence>
<dbReference type="OrthoDB" id="5297687at2"/>
<name>A0A024HPN5_PSEKB</name>
<dbReference type="NCBIfam" id="TIGR01552">
    <property type="entry name" value="phd_fam"/>
    <property type="match status" value="1"/>
</dbReference>
<gene>
    <name evidence="3" type="ORF">PKB_5526</name>
</gene>
<evidence type="ECO:0000256" key="1">
    <source>
        <dbReference type="ARBA" id="ARBA00009981"/>
    </source>
</evidence>
<proteinExistence type="inferred from homology"/>
<evidence type="ECO:0000256" key="2">
    <source>
        <dbReference type="RuleBase" id="RU362080"/>
    </source>
</evidence>
<organism evidence="3 4">
    <name type="scientific">Pseudomonas knackmussii (strain DSM 6978 / CCUG 54928 / LMG 23759 / B13)</name>
    <dbReference type="NCBI Taxonomy" id="1301098"/>
    <lineage>
        <taxon>Bacteria</taxon>
        <taxon>Pseudomonadati</taxon>
        <taxon>Pseudomonadota</taxon>
        <taxon>Gammaproteobacteria</taxon>
        <taxon>Pseudomonadales</taxon>
        <taxon>Pseudomonadaceae</taxon>
        <taxon>Pseudomonas</taxon>
    </lineage>
</organism>
<accession>A0A024HPN5</accession>
<protein>
    <recommendedName>
        <fullName evidence="2">Antitoxin</fullName>
    </recommendedName>
</protein>
<dbReference type="InterPro" id="IPR036165">
    <property type="entry name" value="YefM-like_sf"/>
</dbReference>
<dbReference type="RefSeq" id="WP_043256234.1">
    <property type="nucleotide sequence ID" value="NZ_HG322950.1"/>
</dbReference>
<sequence length="85" mass="9352">MAHAMLADVAASITELKKDPMGTVGAGMGHAVAILNRNEPVFYVVPADEYERMVELLDDIYLGRLADERADESTVTVTLDDLKDW</sequence>
<dbReference type="SUPFAM" id="SSF143120">
    <property type="entry name" value="YefM-like"/>
    <property type="match status" value="1"/>
</dbReference>
<dbReference type="EMBL" id="HG322950">
    <property type="protein sequence ID" value="CDF86836.1"/>
    <property type="molecule type" value="Genomic_DNA"/>
</dbReference>
<reference evidence="3 4" key="2">
    <citation type="submission" date="2014-05" db="EMBL/GenBank/DDBJ databases">
        <title>Genome sequence of the 3-chlorobenzoate degrading bacterium Pseudomonas knackmussii B13 shows multiple evidence for horizontal gene transfer.</title>
        <authorList>
            <person name="Miyazaki R."/>
            <person name="Bertelli C."/>
            <person name="Falquet L."/>
            <person name="Robinson-Rechavi M."/>
            <person name="Gharib W."/>
            <person name="Roy S."/>
            <person name="Van der Meer J.R."/>
        </authorList>
    </citation>
    <scope>NUCLEOTIDE SEQUENCE [LARGE SCALE GENOMIC DNA]</scope>
    <source>
        <strain evidence="3 4">B13</strain>
    </source>
</reference>
<evidence type="ECO:0000313" key="4">
    <source>
        <dbReference type="Proteomes" id="UP000025241"/>
    </source>
</evidence>
<dbReference type="KEGG" id="pkc:PKB_5526"/>
<dbReference type="AlphaFoldDB" id="A0A024HPN5"/>
<comment type="similarity">
    <text evidence="1 2">Belongs to the phD/YefM antitoxin family.</text>
</comment>
<dbReference type="Pfam" id="PF02604">
    <property type="entry name" value="PhdYeFM_antitox"/>
    <property type="match status" value="1"/>
</dbReference>
<dbReference type="eggNOG" id="COG2161">
    <property type="taxonomic scope" value="Bacteria"/>
</dbReference>
<comment type="function">
    <text evidence="2">Antitoxin component of a type II toxin-antitoxin (TA) system.</text>
</comment>
<reference evidence="3 4" key="1">
    <citation type="submission" date="2013-03" db="EMBL/GenBank/DDBJ databases">
        <authorList>
            <person name="Linke B."/>
        </authorList>
    </citation>
    <scope>NUCLEOTIDE SEQUENCE [LARGE SCALE GENOMIC DNA]</scope>
    <source>
        <strain evidence="3 4">B13</strain>
    </source>
</reference>
<dbReference type="PATRIC" id="fig|1301098.3.peg.5504"/>
<dbReference type="HOGENOM" id="CLU_171850_1_0_6"/>